<keyword evidence="2" id="KW-1185">Reference proteome</keyword>
<sequence length="132" mass="14295">MPAPYNRTPAVFQTLSEHLFPDASQGLGPRLVHHLVVEPGVLPLRRLRGPAQRLDPGGADDLVPPDGALDVSVRLRVLVLPLAAEGVDARLVDVAVRPRRPPRRGRVVRDAPLLLRLQGLDLGRRDVLVASG</sequence>
<gene>
    <name evidence="1" type="ORF">DL764_009448</name>
</gene>
<dbReference type="AlphaFoldDB" id="A0A4Q4SUZ3"/>
<dbReference type="Proteomes" id="UP000293360">
    <property type="component" value="Unassembled WGS sequence"/>
</dbReference>
<evidence type="ECO:0000313" key="2">
    <source>
        <dbReference type="Proteomes" id="UP000293360"/>
    </source>
</evidence>
<organism evidence="1 2">
    <name type="scientific">Monosporascus ibericus</name>
    <dbReference type="NCBI Taxonomy" id="155417"/>
    <lineage>
        <taxon>Eukaryota</taxon>
        <taxon>Fungi</taxon>
        <taxon>Dikarya</taxon>
        <taxon>Ascomycota</taxon>
        <taxon>Pezizomycotina</taxon>
        <taxon>Sordariomycetes</taxon>
        <taxon>Xylariomycetidae</taxon>
        <taxon>Xylariales</taxon>
        <taxon>Xylariales incertae sedis</taxon>
        <taxon>Monosporascus</taxon>
    </lineage>
</organism>
<proteinExistence type="predicted"/>
<protein>
    <submittedName>
        <fullName evidence="1">Uncharacterized protein</fullName>
    </submittedName>
</protein>
<accession>A0A4Q4SUZ3</accession>
<dbReference type="EMBL" id="QJNU01000895">
    <property type="protein sequence ID" value="RYO83541.1"/>
    <property type="molecule type" value="Genomic_DNA"/>
</dbReference>
<reference evidence="1 2" key="1">
    <citation type="submission" date="2018-06" db="EMBL/GenBank/DDBJ databases">
        <title>Complete Genomes of Monosporascus.</title>
        <authorList>
            <person name="Robinson A.J."/>
            <person name="Natvig D.O."/>
        </authorList>
    </citation>
    <scope>NUCLEOTIDE SEQUENCE [LARGE SCALE GENOMIC DNA]</scope>
    <source>
        <strain evidence="1 2">CBS 110550</strain>
    </source>
</reference>
<comment type="caution">
    <text evidence="1">The sequence shown here is derived from an EMBL/GenBank/DDBJ whole genome shotgun (WGS) entry which is preliminary data.</text>
</comment>
<evidence type="ECO:0000313" key="1">
    <source>
        <dbReference type="EMBL" id="RYO83541.1"/>
    </source>
</evidence>
<name>A0A4Q4SUZ3_9PEZI</name>